<evidence type="ECO:0000256" key="4">
    <source>
        <dbReference type="ARBA" id="ARBA00022692"/>
    </source>
</evidence>
<evidence type="ECO:0000256" key="2">
    <source>
        <dbReference type="ARBA" id="ARBA00022676"/>
    </source>
</evidence>
<evidence type="ECO:0000256" key="8">
    <source>
        <dbReference type="SAM" id="MobiDB-lite"/>
    </source>
</evidence>
<dbReference type="EMBL" id="JAMSHJ010000002">
    <property type="protein sequence ID" value="KAI5435393.1"/>
    <property type="molecule type" value="Genomic_DNA"/>
</dbReference>
<keyword evidence="7" id="KW-0961">Cell wall biogenesis/degradation</keyword>
<dbReference type="AlphaFoldDB" id="A0A9D4YC23"/>
<dbReference type="InterPro" id="IPR005150">
    <property type="entry name" value="Cellulose_synth"/>
</dbReference>
<organism evidence="9 10">
    <name type="scientific">Pisum sativum</name>
    <name type="common">Garden pea</name>
    <name type="synonym">Lathyrus oleraceus</name>
    <dbReference type="NCBI Taxonomy" id="3888"/>
    <lineage>
        <taxon>Eukaryota</taxon>
        <taxon>Viridiplantae</taxon>
        <taxon>Streptophyta</taxon>
        <taxon>Embryophyta</taxon>
        <taxon>Tracheophyta</taxon>
        <taxon>Spermatophyta</taxon>
        <taxon>Magnoliopsida</taxon>
        <taxon>eudicotyledons</taxon>
        <taxon>Gunneridae</taxon>
        <taxon>Pentapetalae</taxon>
        <taxon>rosids</taxon>
        <taxon>fabids</taxon>
        <taxon>Fabales</taxon>
        <taxon>Fabaceae</taxon>
        <taxon>Papilionoideae</taxon>
        <taxon>50 kb inversion clade</taxon>
        <taxon>NPAAA clade</taxon>
        <taxon>Hologalegina</taxon>
        <taxon>IRL clade</taxon>
        <taxon>Fabeae</taxon>
        <taxon>Lathyrus</taxon>
    </lineage>
</organism>
<evidence type="ECO:0000256" key="3">
    <source>
        <dbReference type="ARBA" id="ARBA00022679"/>
    </source>
</evidence>
<keyword evidence="5" id="KW-1133">Transmembrane helix</keyword>
<evidence type="ECO:0000256" key="7">
    <source>
        <dbReference type="ARBA" id="ARBA00023316"/>
    </source>
</evidence>
<feature type="region of interest" description="Disordered" evidence="8">
    <location>
        <begin position="205"/>
        <end position="225"/>
    </location>
</feature>
<sequence>MFLNHNTVFFDMSMRALDGLQGPMYVGTGCIFRRTTLYGFSPPIASEHPGWFGRRKIKLFLRKPKVSKKEEDEVCVPIDCDHNDDDAAIESLLLPKRFGNSSSLAASIPVAEYQGRLLQDSKGNGTQGKPVVSLAVPREPLDAATVAEAINIISCYYEDKTEWDRLHQVLRWATGSVEIFFSRTNALLASPRMKFLQKINAVTGGSKPVGSTSPGVEGQKTKANS</sequence>
<evidence type="ECO:0000313" key="10">
    <source>
        <dbReference type="Proteomes" id="UP001058974"/>
    </source>
</evidence>
<accession>A0A9D4YC23</accession>
<comment type="caution">
    <text evidence="9">The sequence shown here is derived from an EMBL/GenBank/DDBJ whole genome shotgun (WGS) entry which is preliminary data.</text>
</comment>
<keyword evidence="2" id="KW-0328">Glycosyltransferase</keyword>
<dbReference type="Proteomes" id="UP001058974">
    <property type="component" value="Chromosome 2"/>
</dbReference>
<dbReference type="GO" id="GO:0071555">
    <property type="term" value="P:cell wall organization"/>
    <property type="evidence" value="ECO:0007669"/>
    <property type="project" value="UniProtKB-KW"/>
</dbReference>
<evidence type="ECO:0000256" key="5">
    <source>
        <dbReference type="ARBA" id="ARBA00022989"/>
    </source>
</evidence>
<keyword evidence="4" id="KW-0812">Transmembrane</keyword>
<evidence type="ECO:0000313" key="9">
    <source>
        <dbReference type="EMBL" id="KAI5435393.1"/>
    </source>
</evidence>
<proteinExistence type="predicted"/>
<dbReference type="GO" id="GO:0016020">
    <property type="term" value="C:membrane"/>
    <property type="evidence" value="ECO:0007669"/>
    <property type="project" value="InterPro"/>
</dbReference>
<reference evidence="9 10" key="1">
    <citation type="journal article" date="2022" name="Nat. Genet.">
        <title>Improved pea reference genome and pan-genome highlight genomic features and evolutionary characteristics.</title>
        <authorList>
            <person name="Yang T."/>
            <person name="Liu R."/>
            <person name="Luo Y."/>
            <person name="Hu S."/>
            <person name="Wang D."/>
            <person name="Wang C."/>
            <person name="Pandey M.K."/>
            <person name="Ge S."/>
            <person name="Xu Q."/>
            <person name="Li N."/>
            <person name="Li G."/>
            <person name="Huang Y."/>
            <person name="Saxena R.K."/>
            <person name="Ji Y."/>
            <person name="Li M."/>
            <person name="Yan X."/>
            <person name="He Y."/>
            <person name="Liu Y."/>
            <person name="Wang X."/>
            <person name="Xiang C."/>
            <person name="Varshney R.K."/>
            <person name="Ding H."/>
            <person name="Gao S."/>
            <person name="Zong X."/>
        </authorList>
    </citation>
    <scope>NUCLEOTIDE SEQUENCE [LARGE SCALE GENOMIC DNA]</scope>
    <source>
        <strain evidence="9 10">cv. Zhongwan 6</strain>
    </source>
</reference>
<dbReference type="Pfam" id="PF03552">
    <property type="entry name" value="Cellulose_synt"/>
    <property type="match status" value="2"/>
</dbReference>
<keyword evidence="3" id="KW-0808">Transferase</keyword>
<name>A0A9D4YC23_PEA</name>
<gene>
    <name evidence="9" type="ORF">KIW84_021993</name>
</gene>
<dbReference type="PANTHER" id="PTHR13301">
    <property type="entry name" value="X-BOX TRANSCRIPTION FACTOR-RELATED"/>
    <property type="match status" value="1"/>
</dbReference>
<dbReference type="Gramene" id="Psat02G0199300-T1">
    <property type="protein sequence ID" value="KAI5435393.1"/>
    <property type="gene ID" value="KIW84_021993"/>
</dbReference>
<protein>
    <submittedName>
        <fullName evidence="9">Uncharacterized protein</fullName>
    </submittedName>
</protein>
<keyword evidence="6" id="KW-0472">Membrane</keyword>
<keyword evidence="10" id="KW-1185">Reference proteome</keyword>
<evidence type="ECO:0000256" key="6">
    <source>
        <dbReference type="ARBA" id="ARBA00023136"/>
    </source>
</evidence>
<dbReference type="GO" id="GO:0012505">
    <property type="term" value="C:endomembrane system"/>
    <property type="evidence" value="ECO:0007669"/>
    <property type="project" value="UniProtKB-SubCell"/>
</dbReference>
<comment type="subcellular location">
    <subcellularLocation>
        <location evidence="1">Endomembrane system</location>
    </subcellularLocation>
</comment>
<evidence type="ECO:0000256" key="1">
    <source>
        <dbReference type="ARBA" id="ARBA00004308"/>
    </source>
</evidence>
<dbReference type="GO" id="GO:0016760">
    <property type="term" value="F:cellulose synthase (UDP-forming) activity"/>
    <property type="evidence" value="ECO:0007669"/>
    <property type="project" value="InterPro"/>
</dbReference>
<dbReference type="GO" id="GO:0030244">
    <property type="term" value="P:cellulose biosynthetic process"/>
    <property type="evidence" value="ECO:0007669"/>
    <property type="project" value="InterPro"/>
</dbReference>